<dbReference type="PANTHER" id="PTHR21349:SF0">
    <property type="entry name" value="LARGE RIBOSOMAL SUBUNIT PROTEIN BL21M"/>
    <property type="match status" value="1"/>
</dbReference>
<dbReference type="PANTHER" id="PTHR21349">
    <property type="entry name" value="50S RIBOSOMAL PROTEIN L21"/>
    <property type="match status" value="1"/>
</dbReference>
<proteinExistence type="inferred from homology"/>
<name>A0A6H0XQQ4_9PEZI</name>
<comment type="similarity">
    <text evidence="1">Belongs to the bacterial ribosomal protein bL21 family.</text>
</comment>
<dbReference type="GO" id="GO:0005762">
    <property type="term" value="C:mitochondrial large ribosomal subunit"/>
    <property type="evidence" value="ECO:0007669"/>
    <property type="project" value="TreeGrafter"/>
</dbReference>
<evidence type="ECO:0000313" key="4">
    <source>
        <dbReference type="Proteomes" id="UP000503462"/>
    </source>
</evidence>
<reference evidence="3 4" key="1">
    <citation type="journal article" date="2016" name="Sci. Rep.">
        <title>Peltaster fructicola genome reveals evolution from an invasive phytopathogen to an ectophytic parasite.</title>
        <authorList>
            <person name="Xu C."/>
            <person name="Chen H."/>
            <person name="Gleason M.L."/>
            <person name="Xu J.R."/>
            <person name="Liu H."/>
            <person name="Zhang R."/>
            <person name="Sun G."/>
        </authorList>
    </citation>
    <scope>NUCLEOTIDE SEQUENCE [LARGE SCALE GENOMIC DNA]</scope>
    <source>
        <strain evidence="3 4">LNHT1506</strain>
    </source>
</reference>
<accession>A0A6H0XQQ4</accession>
<dbReference type="SUPFAM" id="SSF141091">
    <property type="entry name" value="L21p-like"/>
    <property type="match status" value="2"/>
</dbReference>
<dbReference type="InterPro" id="IPR036164">
    <property type="entry name" value="bL21-like_sf"/>
</dbReference>
<evidence type="ECO:0000256" key="1">
    <source>
        <dbReference type="ARBA" id="ARBA00008563"/>
    </source>
</evidence>
<dbReference type="InterPro" id="IPR028909">
    <property type="entry name" value="bL21-like"/>
</dbReference>
<evidence type="ECO:0000313" key="3">
    <source>
        <dbReference type="EMBL" id="QIW97086.1"/>
    </source>
</evidence>
<organism evidence="3 4">
    <name type="scientific">Peltaster fructicola</name>
    <dbReference type="NCBI Taxonomy" id="286661"/>
    <lineage>
        <taxon>Eukaryota</taxon>
        <taxon>Fungi</taxon>
        <taxon>Dikarya</taxon>
        <taxon>Ascomycota</taxon>
        <taxon>Pezizomycotina</taxon>
        <taxon>Dothideomycetes</taxon>
        <taxon>Dothideomycetes incertae sedis</taxon>
        <taxon>Peltaster</taxon>
    </lineage>
</organism>
<dbReference type="OrthoDB" id="5994at2759"/>
<protein>
    <recommendedName>
        <fullName evidence="2">Large ribosomal subunit protein bL21m</fullName>
    </recommendedName>
</protein>
<gene>
    <name evidence="3" type="ORF">AMS68_002604</name>
</gene>
<dbReference type="GO" id="GO:0003735">
    <property type="term" value="F:structural constituent of ribosome"/>
    <property type="evidence" value="ECO:0007669"/>
    <property type="project" value="TreeGrafter"/>
</dbReference>
<dbReference type="AlphaFoldDB" id="A0A6H0XQQ4"/>
<keyword evidence="4" id="KW-1185">Reference proteome</keyword>
<dbReference type="EMBL" id="CP051140">
    <property type="protein sequence ID" value="QIW97086.1"/>
    <property type="molecule type" value="Genomic_DNA"/>
</dbReference>
<sequence length="260" mass="28770">MLSRTLRRTLLDPRYQLPPAFLLPWSAGFATLAEARPDEMRNAITPLSTASSSTTAPLQTNTIVATSITAPPVALSESVRQLLPALRAQRQIYITVHIHGKAYLLTQGDQLRLPFLMKDVEPGDILRLNRALNLGSRDFTLKPGAAPPKLKSGYTGLSPSAQPADNAIQVVADIPSASESAAPHFVPHIAKGKFAYLDERLFVCRALVMGVESEPLRIKEKTKRRQRHVKTVRSKHRYTVLKIKELQVKSLEQIENGEVD</sequence>
<dbReference type="Proteomes" id="UP000503462">
    <property type="component" value="Chromosome 2"/>
</dbReference>
<evidence type="ECO:0000256" key="2">
    <source>
        <dbReference type="ARBA" id="ARBA00044129"/>
    </source>
</evidence>